<evidence type="ECO:0000313" key="2">
    <source>
        <dbReference type="Proteomes" id="UP001178888"/>
    </source>
</evidence>
<keyword evidence="2" id="KW-1185">Reference proteome</keyword>
<name>A0AA90TX70_9BACI</name>
<sequence length="157" mass="18829">MCIYQKNNQWTASTYFHIHEIKLTIYRMNLHYFNNMLPKGNLIGNIKKKVWRKMLDKITDYILIKHVERKLGKYKIKLMHFIPGRIRLQSQQWKTNISLMEEIVKELLVQPYVFSVQTTTVSGSLVITYDASYVTNVQELDSWFRVLDQVYTTDYLK</sequence>
<dbReference type="AlphaFoldDB" id="A0AA90TX70"/>
<reference evidence="1" key="1">
    <citation type="submission" date="2023-08" db="EMBL/GenBank/DDBJ databases">
        <title>Nitrogen cycling bacteria in agricultural field soils.</title>
        <authorList>
            <person name="Jang J."/>
        </authorList>
    </citation>
    <scope>NUCLEOTIDE SEQUENCE</scope>
    <source>
        <strain evidence="1">PS3-36</strain>
    </source>
</reference>
<organism evidence="1 2">
    <name type="scientific">Bacillus salipaludis</name>
    <dbReference type="NCBI Taxonomy" id="2547811"/>
    <lineage>
        <taxon>Bacteria</taxon>
        <taxon>Bacillati</taxon>
        <taxon>Bacillota</taxon>
        <taxon>Bacilli</taxon>
        <taxon>Bacillales</taxon>
        <taxon>Bacillaceae</taxon>
        <taxon>Bacillus</taxon>
    </lineage>
</organism>
<dbReference type="RefSeq" id="WP_308914580.1">
    <property type="nucleotide sequence ID" value="NZ_JAVGVR010000002.1"/>
</dbReference>
<gene>
    <name evidence="1" type="ORF">RCG21_32700</name>
</gene>
<comment type="caution">
    <text evidence="1">The sequence shown here is derived from an EMBL/GenBank/DDBJ whole genome shotgun (WGS) entry which is preliminary data.</text>
</comment>
<protein>
    <submittedName>
        <fullName evidence="1">Uncharacterized protein</fullName>
    </submittedName>
</protein>
<proteinExistence type="predicted"/>
<accession>A0AA90TX70</accession>
<dbReference type="EMBL" id="JAVGVR010000002">
    <property type="protein sequence ID" value="MDQ6600957.1"/>
    <property type="molecule type" value="Genomic_DNA"/>
</dbReference>
<evidence type="ECO:0000313" key="1">
    <source>
        <dbReference type="EMBL" id="MDQ6600957.1"/>
    </source>
</evidence>
<dbReference type="Proteomes" id="UP001178888">
    <property type="component" value="Unassembled WGS sequence"/>
</dbReference>
<dbReference type="Pfam" id="PF19991">
    <property type="entry name" value="HMA_2"/>
    <property type="match status" value="1"/>
</dbReference>